<dbReference type="AlphaFoldDB" id="A0A345Z3K7"/>
<keyword evidence="1" id="KW-0963">Cytoplasm</keyword>
<dbReference type="InterPro" id="IPR009242">
    <property type="entry name" value="DUF896"/>
</dbReference>
<dbReference type="KEGG" id="salx:SALLE_v1c05120"/>
<dbReference type="OrthoDB" id="390105at2"/>
<accession>A0A345Z3K7</accession>
<dbReference type="Pfam" id="PF05979">
    <property type="entry name" value="DUF896"/>
    <property type="match status" value="1"/>
</dbReference>
<proteinExistence type="inferred from homology"/>
<evidence type="ECO:0000313" key="3">
    <source>
        <dbReference type="Proteomes" id="UP000254792"/>
    </source>
</evidence>
<dbReference type="SUPFAM" id="SSF158221">
    <property type="entry name" value="YnzC-like"/>
    <property type="match status" value="1"/>
</dbReference>
<dbReference type="Gene3D" id="1.10.287.540">
    <property type="entry name" value="Helix hairpin bin"/>
    <property type="match status" value="1"/>
</dbReference>
<keyword evidence="3" id="KW-1185">Reference proteome</keyword>
<sequence length="65" mass="7699">MEKLIKRINELSQIAKDRDLTLSETNERTLLREEYIKNFRAGFKQHLEAIKVVDKDGNDITPKRK</sequence>
<gene>
    <name evidence="2" type="ORF">SALLE_v1c05120</name>
</gene>
<evidence type="ECO:0000256" key="1">
    <source>
        <dbReference type="ARBA" id="ARBA00022490"/>
    </source>
</evidence>
<organism evidence="2 3">
    <name type="scientific">Spiroplasma alleghenense</name>
    <dbReference type="NCBI Taxonomy" id="216931"/>
    <lineage>
        <taxon>Bacteria</taxon>
        <taxon>Bacillati</taxon>
        <taxon>Mycoplasmatota</taxon>
        <taxon>Mollicutes</taxon>
        <taxon>Entomoplasmatales</taxon>
        <taxon>Spiroplasmataceae</taxon>
        <taxon>Spiroplasma</taxon>
    </lineage>
</organism>
<dbReference type="RefSeq" id="WP_115558096.1">
    <property type="nucleotide sequence ID" value="NZ_CP031376.1"/>
</dbReference>
<evidence type="ECO:0000313" key="2">
    <source>
        <dbReference type="EMBL" id="AXK51186.1"/>
    </source>
</evidence>
<protein>
    <submittedName>
        <fullName evidence="2">Uncharacterized protein</fullName>
    </submittedName>
</protein>
<reference evidence="2 3" key="1">
    <citation type="submission" date="2018-07" db="EMBL/GenBank/DDBJ databases">
        <title>Complete genome sequence of Spiroplasma alleghenense PLHS-1 (ATCC 51752).</title>
        <authorList>
            <person name="Chou L."/>
            <person name="Lee T.-Y."/>
            <person name="Tsai Y.-M."/>
            <person name="Kuo C.-H."/>
        </authorList>
    </citation>
    <scope>NUCLEOTIDE SEQUENCE [LARGE SCALE GENOMIC DNA]</scope>
    <source>
        <strain evidence="2 3">PLHS-1</strain>
    </source>
</reference>
<dbReference type="HAMAP" id="MF_01103">
    <property type="entry name" value="UPF0291"/>
    <property type="match status" value="1"/>
</dbReference>
<name>A0A345Z3K7_9MOLU</name>
<dbReference type="PANTHER" id="PTHR37300:SF1">
    <property type="entry name" value="UPF0291 PROTEIN YNZC"/>
    <property type="match status" value="1"/>
</dbReference>
<dbReference type="EMBL" id="CP031376">
    <property type="protein sequence ID" value="AXK51186.1"/>
    <property type="molecule type" value="Genomic_DNA"/>
</dbReference>
<dbReference type="PANTHER" id="PTHR37300">
    <property type="entry name" value="UPF0291 PROTEIN CBO2609/CLC_2481"/>
    <property type="match status" value="1"/>
</dbReference>
<dbReference type="Proteomes" id="UP000254792">
    <property type="component" value="Chromosome"/>
</dbReference>